<dbReference type="GeneID" id="54567593"/>
<keyword evidence="4" id="KW-1185">Reference proteome</keyword>
<keyword evidence="2" id="KW-0812">Transmembrane</keyword>
<evidence type="ECO:0000313" key="4">
    <source>
        <dbReference type="Proteomes" id="UP000799537"/>
    </source>
</evidence>
<dbReference type="Proteomes" id="UP000799537">
    <property type="component" value="Unassembled WGS sequence"/>
</dbReference>
<feature type="compositionally biased region" description="Low complexity" evidence="1">
    <location>
        <begin position="457"/>
        <end position="469"/>
    </location>
</feature>
<protein>
    <recommendedName>
        <fullName evidence="5">Mid2 domain-containing protein</fullName>
    </recommendedName>
</protein>
<feature type="region of interest" description="Disordered" evidence="1">
    <location>
        <begin position="135"/>
        <end position="163"/>
    </location>
</feature>
<gene>
    <name evidence="3" type="ORF">M409DRAFT_59872</name>
</gene>
<keyword evidence="2" id="KW-0472">Membrane</keyword>
<feature type="region of interest" description="Disordered" evidence="1">
    <location>
        <begin position="386"/>
        <end position="425"/>
    </location>
</feature>
<dbReference type="AlphaFoldDB" id="A0A6A6C4F4"/>
<feature type="region of interest" description="Disordered" evidence="1">
    <location>
        <begin position="457"/>
        <end position="476"/>
    </location>
</feature>
<feature type="compositionally biased region" description="Polar residues" evidence="1">
    <location>
        <begin position="152"/>
        <end position="163"/>
    </location>
</feature>
<evidence type="ECO:0000256" key="1">
    <source>
        <dbReference type="SAM" id="MobiDB-lite"/>
    </source>
</evidence>
<dbReference type="EMBL" id="ML993625">
    <property type="protein sequence ID" value="KAF2160619.1"/>
    <property type="molecule type" value="Genomic_DNA"/>
</dbReference>
<feature type="compositionally biased region" description="Low complexity" evidence="1">
    <location>
        <begin position="135"/>
        <end position="151"/>
    </location>
</feature>
<sequence length="511" mass="55513">MMMNKRRPSHWRGDLDALDEFWEELWSAVASRVEERTAAVGTESGTSTMAPPPVFTVSVTTTILSTTFVTVPYSSEGAGSLPAATDSVSSSRTSIPSSPTSISSTSRSSSSLTTTNLDTVLPTIVTASSQIQLPPIASSSPSATSPGSSAANETSNSMIGMDSQSESQKKAVVGGLSGTIAGLIFIGVLICLILRVRRKKHEPKEEPFDAASEKEVRPNFFRTWTGITIAGGRDRPRTAQPRPESTSSVTVDEDHRIIRMNTRHWPRPFAPGAGEGYRDSVPHGQLRVMNPDLSSRPITPRRSSDTPSSFLRKQRSALTGFVFGAPRSSQSRNSQSRDQQQQHPLAQSDIPTITVVDPTLSRECIAPYARTPSFKSYPSINTLPIVRQEPPEDPFVTPPNNTQPPPPIHDPHRVRRPSLSSSLHSTATKTWSHLLHPFRPHTTTTTPIQNVRNASHFSVSTSNSNSNSSYRRSDPFDLSVRGGGTVASPRMGSEFARRGSESASWILYEGT</sequence>
<feature type="transmembrane region" description="Helical" evidence="2">
    <location>
        <begin position="171"/>
        <end position="194"/>
    </location>
</feature>
<feature type="region of interest" description="Disordered" evidence="1">
    <location>
        <begin position="75"/>
        <end position="113"/>
    </location>
</feature>
<evidence type="ECO:0008006" key="5">
    <source>
        <dbReference type="Google" id="ProtNLM"/>
    </source>
</evidence>
<evidence type="ECO:0000313" key="3">
    <source>
        <dbReference type="EMBL" id="KAF2160619.1"/>
    </source>
</evidence>
<feature type="region of interest" description="Disordered" evidence="1">
    <location>
        <begin position="324"/>
        <end position="354"/>
    </location>
</feature>
<dbReference type="OrthoDB" id="3932126at2759"/>
<reference evidence="3" key="1">
    <citation type="journal article" date="2020" name="Stud. Mycol.">
        <title>101 Dothideomycetes genomes: a test case for predicting lifestyles and emergence of pathogens.</title>
        <authorList>
            <person name="Haridas S."/>
            <person name="Albert R."/>
            <person name="Binder M."/>
            <person name="Bloem J."/>
            <person name="Labutti K."/>
            <person name="Salamov A."/>
            <person name="Andreopoulos B."/>
            <person name="Baker S."/>
            <person name="Barry K."/>
            <person name="Bills G."/>
            <person name="Bluhm B."/>
            <person name="Cannon C."/>
            <person name="Castanera R."/>
            <person name="Culley D."/>
            <person name="Daum C."/>
            <person name="Ezra D."/>
            <person name="Gonzalez J."/>
            <person name="Henrissat B."/>
            <person name="Kuo A."/>
            <person name="Liang C."/>
            <person name="Lipzen A."/>
            <person name="Lutzoni F."/>
            <person name="Magnuson J."/>
            <person name="Mondo S."/>
            <person name="Nolan M."/>
            <person name="Ohm R."/>
            <person name="Pangilinan J."/>
            <person name="Park H.-J."/>
            <person name="Ramirez L."/>
            <person name="Alfaro M."/>
            <person name="Sun H."/>
            <person name="Tritt A."/>
            <person name="Yoshinaga Y."/>
            <person name="Zwiers L.-H."/>
            <person name="Turgeon B."/>
            <person name="Goodwin S."/>
            <person name="Spatafora J."/>
            <person name="Crous P."/>
            <person name="Grigoriev I."/>
        </authorList>
    </citation>
    <scope>NUCLEOTIDE SEQUENCE</scope>
    <source>
        <strain evidence="3">ATCC 36951</strain>
    </source>
</reference>
<evidence type="ECO:0000256" key="2">
    <source>
        <dbReference type="SAM" id="Phobius"/>
    </source>
</evidence>
<name>A0A6A6C4F4_ZASCE</name>
<feature type="compositionally biased region" description="Low complexity" evidence="1">
    <location>
        <begin position="85"/>
        <end position="113"/>
    </location>
</feature>
<organism evidence="3 4">
    <name type="scientific">Zasmidium cellare ATCC 36951</name>
    <dbReference type="NCBI Taxonomy" id="1080233"/>
    <lineage>
        <taxon>Eukaryota</taxon>
        <taxon>Fungi</taxon>
        <taxon>Dikarya</taxon>
        <taxon>Ascomycota</taxon>
        <taxon>Pezizomycotina</taxon>
        <taxon>Dothideomycetes</taxon>
        <taxon>Dothideomycetidae</taxon>
        <taxon>Mycosphaerellales</taxon>
        <taxon>Mycosphaerellaceae</taxon>
        <taxon>Zasmidium</taxon>
    </lineage>
</organism>
<feature type="region of interest" description="Disordered" evidence="1">
    <location>
        <begin position="229"/>
        <end position="251"/>
    </location>
</feature>
<accession>A0A6A6C4F4</accession>
<feature type="compositionally biased region" description="Low complexity" evidence="1">
    <location>
        <begin position="327"/>
        <end position="342"/>
    </location>
</feature>
<keyword evidence="2" id="KW-1133">Transmembrane helix</keyword>
<dbReference type="RefSeq" id="XP_033661508.1">
    <property type="nucleotide sequence ID" value="XM_033814321.1"/>
</dbReference>
<feature type="region of interest" description="Disordered" evidence="1">
    <location>
        <begin position="265"/>
        <end position="312"/>
    </location>
</feature>
<proteinExistence type="predicted"/>